<keyword evidence="2" id="KW-1185">Reference proteome</keyword>
<comment type="caution">
    <text evidence="1">The sequence shown here is derived from an EMBL/GenBank/DDBJ whole genome shotgun (WGS) entry which is preliminary data.</text>
</comment>
<reference evidence="1 2" key="1">
    <citation type="submission" date="2022-12" db="EMBL/GenBank/DDBJ databases">
        <title>Chromosome-scale assembly of the Ensete ventricosum genome.</title>
        <authorList>
            <person name="Dussert Y."/>
            <person name="Stocks J."/>
            <person name="Wendawek A."/>
            <person name="Woldeyes F."/>
            <person name="Nichols R.A."/>
            <person name="Borrell J.S."/>
        </authorList>
    </citation>
    <scope>NUCLEOTIDE SEQUENCE [LARGE SCALE GENOMIC DNA]</scope>
    <source>
        <strain evidence="2">cv. Maze</strain>
        <tissue evidence="1">Seeds</tissue>
    </source>
</reference>
<evidence type="ECO:0000313" key="1">
    <source>
        <dbReference type="EMBL" id="KAJ8491261.1"/>
    </source>
</evidence>
<proteinExistence type="predicted"/>
<protein>
    <submittedName>
        <fullName evidence="1">Uncharacterized protein</fullName>
    </submittedName>
</protein>
<sequence>MEKDVTEVYLFPPNVAAPGGVTPLHLAASMQDSEDIVDALTNDPQENDVLIYTWMGHVLEDKVAMVFKLHNQDLVHNERILQNLTGGKEEKDGHVELNLRLYLEKASGTCTCQVPNKRCQLLVLNGLRVPPSSMD</sequence>
<dbReference type="AlphaFoldDB" id="A0AAV8R3W0"/>
<name>A0AAV8R3W0_ENSVE</name>
<dbReference type="Proteomes" id="UP001222027">
    <property type="component" value="Unassembled WGS sequence"/>
</dbReference>
<gene>
    <name evidence="1" type="ORF">OPV22_012982</name>
</gene>
<evidence type="ECO:0000313" key="2">
    <source>
        <dbReference type="Proteomes" id="UP001222027"/>
    </source>
</evidence>
<accession>A0AAV8R3W0</accession>
<organism evidence="1 2">
    <name type="scientific">Ensete ventricosum</name>
    <name type="common">Abyssinian banana</name>
    <name type="synonym">Musa ensete</name>
    <dbReference type="NCBI Taxonomy" id="4639"/>
    <lineage>
        <taxon>Eukaryota</taxon>
        <taxon>Viridiplantae</taxon>
        <taxon>Streptophyta</taxon>
        <taxon>Embryophyta</taxon>
        <taxon>Tracheophyta</taxon>
        <taxon>Spermatophyta</taxon>
        <taxon>Magnoliopsida</taxon>
        <taxon>Liliopsida</taxon>
        <taxon>Zingiberales</taxon>
        <taxon>Musaceae</taxon>
        <taxon>Ensete</taxon>
    </lineage>
</organism>
<dbReference type="EMBL" id="JAQQAF010000004">
    <property type="protein sequence ID" value="KAJ8491261.1"/>
    <property type="molecule type" value="Genomic_DNA"/>
</dbReference>